<organism evidence="1 2">
    <name type="scientific">Yoonia rosea</name>
    <dbReference type="NCBI Taxonomy" id="287098"/>
    <lineage>
        <taxon>Bacteria</taxon>
        <taxon>Pseudomonadati</taxon>
        <taxon>Pseudomonadota</taxon>
        <taxon>Alphaproteobacteria</taxon>
        <taxon>Rhodobacterales</taxon>
        <taxon>Paracoccaceae</taxon>
        <taxon>Yoonia</taxon>
    </lineage>
</organism>
<gene>
    <name evidence="1" type="ORF">SAMN05421665_1002</name>
</gene>
<dbReference type="AlphaFoldDB" id="A0A1R3WNT1"/>
<evidence type="ECO:0000313" key="2">
    <source>
        <dbReference type="Proteomes" id="UP000186997"/>
    </source>
</evidence>
<dbReference type="Proteomes" id="UP000186997">
    <property type="component" value="Unassembled WGS sequence"/>
</dbReference>
<dbReference type="STRING" id="287098.SAMN05421665_1002"/>
<accession>A0A1R3WNT1</accession>
<dbReference type="OrthoDB" id="7778431at2"/>
<reference evidence="2" key="1">
    <citation type="submission" date="2017-01" db="EMBL/GenBank/DDBJ databases">
        <authorList>
            <person name="Varghese N."/>
            <person name="Submissions S."/>
        </authorList>
    </citation>
    <scope>NUCLEOTIDE SEQUENCE [LARGE SCALE GENOMIC DNA]</scope>
    <source>
        <strain evidence="2">DSM 29591</strain>
    </source>
</reference>
<dbReference type="EMBL" id="FTPR01000001">
    <property type="protein sequence ID" value="SIT79774.1"/>
    <property type="molecule type" value="Genomic_DNA"/>
</dbReference>
<keyword evidence="2" id="KW-1185">Reference proteome</keyword>
<proteinExistence type="predicted"/>
<evidence type="ECO:0000313" key="1">
    <source>
        <dbReference type="EMBL" id="SIT79774.1"/>
    </source>
</evidence>
<sequence>MTDEAVFDPKGLIHESFAIEGIGAPECRSIFLDWALGLPAGYDVRVEASKLITHYRDHAPQTHPMLETLRAALQEPPTPKRKGGRRGRV</sequence>
<name>A0A1R3WNT1_9RHOB</name>
<dbReference type="RefSeq" id="WP_055292997.1">
    <property type="nucleotide sequence ID" value="NZ_FTPR01000001.1"/>
</dbReference>
<protein>
    <submittedName>
        <fullName evidence="1">Uncharacterized protein</fullName>
    </submittedName>
</protein>